<dbReference type="GO" id="GO:0005737">
    <property type="term" value="C:cytoplasm"/>
    <property type="evidence" value="ECO:0007669"/>
    <property type="project" value="UniProtKB-SubCell"/>
</dbReference>
<accession>A0A545THR9</accession>
<feature type="active site" evidence="11">
    <location>
        <position position="158"/>
    </location>
</feature>
<gene>
    <name evidence="11 14" type="primary">xerD</name>
    <name evidence="14" type="ORF">FLL45_02150</name>
</gene>
<dbReference type="NCBIfam" id="NF001399">
    <property type="entry name" value="PRK00283.1"/>
    <property type="match status" value="1"/>
</dbReference>
<dbReference type="InterPro" id="IPR011932">
    <property type="entry name" value="Recomb_XerD"/>
</dbReference>
<dbReference type="CDD" id="cd00798">
    <property type="entry name" value="INT_XerDC_C"/>
    <property type="match status" value="1"/>
</dbReference>
<evidence type="ECO:0000256" key="8">
    <source>
        <dbReference type="ARBA" id="ARBA00023125"/>
    </source>
</evidence>
<evidence type="ECO:0000259" key="12">
    <source>
        <dbReference type="PROSITE" id="PS51898"/>
    </source>
</evidence>
<feature type="active site" evidence="11">
    <location>
        <position position="256"/>
    </location>
</feature>
<dbReference type="SUPFAM" id="SSF47823">
    <property type="entry name" value="lambda integrase-like, N-terminal domain"/>
    <property type="match status" value="1"/>
</dbReference>
<dbReference type="PANTHER" id="PTHR30349">
    <property type="entry name" value="PHAGE INTEGRASE-RELATED"/>
    <property type="match status" value="1"/>
</dbReference>
<dbReference type="Gene3D" id="1.10.443.10">
    <property type="entry name" value="Intergrase catalytic core"/>
    <property type="match status" value="1"/>
</dbReference>
<evidence type="ECO:0000256" key="3">
    <source>
        <dbReference type="ARBA" id="ARBA00015810"/>
    </source>
</evidence>
<evidence type="ECO:0000256" key="6">
    <source>
        <dbReference type="ARBA" id="ARBA00022829"/>
    </source>
</evidence>
<comment type="similarity">
    <text evidence="2 11">Belongs to the 'phage' integrase family. XerD subfamily.</text>
</comment>
<dbReference type="PROSITE" id="PS51898">
    <property type="entry name" value="TYR_RECOMBINASE"/>
    <property type="match status" value="1"/>
</dbReference>
<keyword evidence="6 11" id="KW-0159">Chromosome partition</keyword>
<comment type="function">
    <text evidence="11">Site-specific tyrosine recombinase, which acts by catalyzing the cutting and rejoining of the recombining DNA molecules. The XerC-XerD complex is essential to convert dimers of the bacterial chromosome into monomers to permit their segregation at cell division. It also contributes to the segregational stability of plasmids.</text>
</comment>
<dbReference type="GO" id="GO:0003677">
    <property type="term" value="F:DNA binding"/>
    <property type="evidence" value="ECO:0007669"/>
    <property type="project" value="UniProtKB-UniRule"/>
</dbReference>
<dbReference type="GO" id="GO:0051301">
    <property type="term" value="P:cell division"/>
    <property type="evidence" value="ECO:0007669"/>
    <property type="project" value="UniProtKB-KW"/>
</dbReference>
<dbReference type="InterPro" id="IPR011010">
    <property type="entry name" value="DNA_brk_join_enz"/>
</dbReference>
<dbReference type="GO" id="GO:0007059">
    <property type="term" value="P:chromosome segregation"/>
    <property type="evidence" value="ECO:0007669"/>
    <property type="project" value="UniProtKB-UniRule"/>
</dbReference>
<dbReference type="InterPro" id="IPR013762">
    <property type="entry name" value="Integrase-like_cat_sf"/>
</dbReference>
<comment type="subcellular location">
    <subcellularLocation>
        <location evidence="1 11">Cytoplasm</location>
    </subcellularLocation>
</comment>
<evidence type="ECO:0000256" key="9">
    <source>
        <dbReference type="ARBA" id="ARBA00023172"/>
    </source>
</evidence>
<name>A0A545THR9_9GAMM</name>
<dbReference type="InterPro" id="IPR004107">
    <property type="entry name" value="Integrase_SAM-like_N"/>
</dbReference>
<evidence type="ECO:0000256" key="5">
    <source>
        <dbReference type="ARBA" id="ARBA00022618"/>
    </source>
</evidence>
<protein>
    <recommendedName>
        <fullName evidence="3 11">Tyrosine recombinase XerD</fullName>
    </recommendedName>
</protein>
<evidence type="ECO:0000313" key="14">
    <source>
        <dbReference type="EMBL" id="TQV76780.1"/>
    </source>
</evidence>
<evidence type="ECO:0000259" key="13">
    <source>
        <dbReference type="PROSITE" id="PS51900"/>
    </source>
</evidence>
<comment type="caution">
    <text evidence="14">The sequence shown here is derived from an EMBL/GenBank/DDBJ whole genome shotgun (WGS) entry which is preliminary data.</text>
</comment>
<keyword evidence="7 11" id="KW-0229">DNA integration</keyword>
<dbReference type="EMBL" id="VIKR01000001">
    <property type="protein sequence ID" value="TQV76780.1"/>
    <property type="molecule type" value="Genomic_DNA"/>
</dbReference>
<dbReference type="InterPro" id="IPR050090">
    <property type="entry name" value="Tyrosine_recombinase_XerCD"/>
</dbReference>
<evidence type="ECO:0000256" key="10">
    <source>
        <dbReference type="ARBA" id="ARBA00023306"/>
    </source>
</evidence>
<dbReference type="NCBIfam" id="NF040815">
    <property type="entry name" value="recomb_XerA_Arch"/>
    <property type="match status" value="1"/>
</dbReference>
<keyword evidence="4 11" id="KW-0963">Cytoplasm</keyword>
<feature type="active site" evidence="11">
    <location>
        <position position="182"/>
    </location>
</feature>
<feature type="active site" evidence="11">
    <location>
        <position position="253"/>
    </location>
</feature>
<proteinExistence type="inferred from homology"/>
<sequence length="307" mass="34612">MPKRLKLAKLTQADEQQISLFVDHLWMHDGLSQHTLNSYRTDLTLFARWLALQSSSLIEADNGLIQSFVAARGAHQYSARSTARMLSCLRRFFGYCLETGLLEKDPTAQIVSPKLAKSLPHSLSESDIEALLAAPDKEDLLGIRDLAMLELMYASGLRVSELIAIEFSQISLHQGVLRVLGKGSKERLVPFGENAADAVERYLKTTRPNFLGNRACDHLFISKRGQAMTRQTFWYRIKFYAQQAGIKKHLSPHTLRHAFATHLLAHGADLRTLQMLLGHSDLSTTQIYTHIAKERLKNLHAVHHPRG</sequence>
<reference evidence="14 15" key="1">
    <citation type="submission" date="2019-06" db="EMBL/GenBank/DDBJ databases">
        <title>Draft genome of Aliikangiella marina GYP-15.</title>
        <authorList>
            <person name="Wang G."/>
        </authorList>
    </citation>
    <scope>NUCLEOTIDE SEQUENCE [LARGE SCALE GENOMIC DNA]</scope>
    <source>
        <strain evidence="14 15">GYP-15</strain>
    </source>
</reference>
<dbReference type="GO" id="GO:0009037">
    <property type="term" value="F:tyrosine-based site-specific recombinase activity"/>
    <property type="evidence" value="ECO:0007669"/>
    <property type="project" value="UniProtKB-UniRule"/>
</dbReference>
<keyword evidence="5 11" id="KW-0132">Cell division</keyword>
<evidence type="ECO:0000256" key="1">
    <source>
        <dbReference type="ARBA" id="ARBA00004496"/>
    </source>
</evidence>
<comment type="subunit">
    <text evidence="11">Forms a cyclic heterotetrameric complex composed of two molecules of XerC and two molecules of XerD.</text>
</comment>
<dbReference type="RefSeq" id="WP_142888140.1">
    <property type="nucleotide sequence ID" value="NZ_VIKR01000001.1"/>
</dbReference>
<dbReference type="InterPro" id="IPR044068">
    <property type="entry name" value="CB"/>
</dbReference>
<dbReference type="Pfam" id="PF02899">
    <property type="entry name" value="Phage_int_SAM_1"/>
    <property type="match status" value="1"/>
</dbReference>
<dbReference type="GO" id="GO:0006313">
    <property type="term" value="P:DNA transposition"/>
    <property type="evidence" value="ECO:0007669"/>
    <property type="project" value="UniProtKB-UniRule"/>
</dbReference>
<dbReference type="AlphaFoldDB" id="A0A545THR9"/>
<feature type="domain" description="Core-binding (CB)" evidence="13">
    <location>
        <begin position="12"/>
        <end position="97"/>
    </location>
</feature>
<keyword evidence="15" id="KW-1185">Reference proteome</keyword>
<dbReference type="Gene3D" id="1.10.150.130">
    <property type="match status" value="1"/>
</dbReference>
<keyword evidence="10 11" id="KW-0131">Cell cycle</keyword>
<keyword evidence="8 11" id="KW-0238">DNA-binding</keyword>
<dbReference type="PANTHER" id="PTHR30349:SF90">
    <property type="entry name" value="TYROSINE RECOMBINASE XERD"/>
    <property type="match status" value="1"/>
</dbReference>
<dbReference type="NCBIfam" id="TIGR02225">
    <property type="entry name" value="recomb_XerD"/>
    <property type="match status" value="1"/>
</dbReference>
<evidence type="ECO:0000256" key="2">
    <source>
        <dbReference type="ARBA" id="ARBA00010450"/>
    </source>
</evidence>
<dbReference type="SUPFAM" id="SSF56349">
    <property type="entry name" value="DNA breaking-rejoining enzymes"/>
    <property type="match status" value="1"/>
</dbReference>
<dbReference type="HAMAP" id="MF_01808">
    <property type="entry name" value="Recomb_XerC_XerD"/>
    <property type="match status" value="1"/>
</dbReference>
<evidence type="ECO:0000256" key="11">
    <source>
        <dbReference type="HAMAP-Rule" id="MF_01807"/>
    </source>
</evidence>
<dbReference type="InterPro" id="IPR023009">
    <property type="entry name" value="Tyrosine_recombinase_XerC/XerD"/>
</dbReference>
<dbReference type="InterPro" id="IPR002104">
    <property type="entry name" value="Integrase_catalytic"/>
</dbReference>
<dbReference type="PROSITE" id="PS51900">
    <property type="entry name" value="CB"/>
    <property type="match status" value="1"/>
</dbReference>
<keyword evidence="9 11" id="KW-0233">DNA recombination</keyword>
<organism evidence="14 15">
    <name type="scientific">Aliikangiella marina</name>
    <dbReference type="NCBI Taxonomy" id="1712262"/>
    <lineage>
        <taxon>Bacteria</taxon>
        <taxon>Pseudomonadati</taxon>
        <taxon>Pseudomonadota</taxon>
        <taxon>Gammaproteobacteria</taxon>
        <taxon>Oceanospirillales</taxon>
        <taxon>Pleioneaceae</taxon>
        <taxon>Aliikangiella</taxon>
    </lineage>
</organism>
<evidence type="ECO:0000313" key="15">
    <source>
        <dbReference type="Proteomes" id="UP000317839"/>
    </source>
</evidence>
<feature type="active site" description="O-(3'-phospho-DNA)-tyrosine intermediate" evidence="11">
    <location>
        <position position="288"/>
    </location>
</feature>
<evidence type="ECO:0000256" key="4">
    <source>
        <dbReference type="ARBA" id="ARBA00022490"/>
    </source>
</evidence>
<dbReference type="HAMAP" id="MF_01807">
    <property type="entry name" value="Recomb_XerD"/>
    <property type="match status" value="1"/>
</dbReference>
<dbReference type="InterPro" id="IPR010998">
    <property type="entry name" value="Integrase_recombinase_N"/>
</dbReference>
<dbReference type="Proteomes" id="UP000317839">
    <property type="component" value="Unassembled WGS sequence"/>
</dbReference>
<dbReference type="Pfam" id="PF00589">
    <property type="entry name" value="Phage_integrase"/>
    <property type="match status" value="1"/>
</dbReference>
<feature type="domain" description="Tyr recombinase" evidence="12">
    <location>
        <begin position="118"/>
        <end position="301"/>
    </location>
</feature>
<dbReference type="OrthoDB" id="9801717at2"/>
<evidence type="ECO:0000256" key="7">
    <source>
        <dbReference type="ARBA" id="ARBA00022908"/>
    </source>
</evidence>
<feature type="active site" evidence="11">
    <location>
        <position position="279"/>
    </location>
</feature>